<evidence type="ECO:0000259" key="5">
    <source>
        <dbReference type="Pfam" id="PF00582"/>
    </source>
</evidence>
<dbReference type="InterPro" id="IPR006016">
    <property type="entry name" value="UspA"/>
</dbReference>
<dbReference type="Pfam" id="PF00582">
    <property type="entry name" value="Usp"/>
    <property type="match status" value="2"/>
</dbReference>
<gene>
    <name evidence="6" type="ORF">RU08_01725</name>
</gene>
<dbReference type="RefSeq" id="WP_042552056.1">
    <property type="nucleotide sequence ID" value="NZ_JXQW01000002.1"/>
</dbReference>
<dbReference type="Proteomes" id="UP000032068">
    <property type="component" value="Unassembled WGS sequence"/>
</dbReference>
<comment type="subcellular location">
    <subcellularLocation>
        <location evidence="1">Cytoplasm</location>
    </subcellularLocation>
</comment>
<dbReference type="PANTHER" id="PTHR47892">
    <property type="entry name" value="UNIVERSAL STRESS PROTEIN E"/>
    <property type="match status" value="1"/>
</dbReference>
<evidence type="ECO:0000313" key="6">
    <source>
        <dbReference type="EMBL" id="KIQ06450.1"/>
    </source>
</evidence>
<evidence type="ECO:0000313" key="7">
    <source>
        <dbReference type="Proteomes" id="UP000032068"/>
    </source>
</evidence>
<dbReference type="Gene3D" id="3.40.50.12370">
    <property type="match status" value="1"/>
</dbReference>
<evidence type="ECO:0000256" key="1">
    <source>
        <dbReference type="ARBA" id="ARBA00004496"/>
    </source>
</evidence>
<dbReference type="AlphaFoldDB" id="A0A0D0L606"/>
<evidence type="ECO:0000256" key="2">
    <source>
        <dbReference type="ARBA" id="ARBA00008791"/>
    </source>
</evidence>
<organism evidence="6 7">
    <name type="scientific">Pseudomonas fulva</name>
    <dbReference type="NCBI Taxonomy" id="47880"/>
    <lineage>
        <taxon>Bacteria</taxon>
        <taxon>Pseudomonadati</taxon>
        <taxon>Pseudomonadota</taxon>
        <taxon>Gammaproteobacteria</taxon>
        <taxon>Pseudomonadales</taxon>
        <taxon>Pseudomonadaceae</taxon>
        <taxon>Pseudomonas</taxon>
    </lineage>
</organism>
<dbReference type="InterPro" id="IPR006015">
    <property type="entry name" value="Universal_stress_UspA"/>
</dbReference>
<comment type="function">
    <text evidence="4">Required for resistance to DNA-damaging agents.</text>
</comment>
<feature type="domain" description="UspA" evidence="5">
    <location>
        <begin position="4"/>
        <end position="144"/>
    </location>
</feature>
<keyword evidence="3" id="KW-0963">Cytoplasm</keyword>
<dbReference type="PRINTS" id="PR01438">
    <property type="entry name" value="UNVRSLSTRESS"/>
</dbReference>
<reference evidence="6 7" key="1">
    <citation type="submission" date="2014-12" db="EMBL/GenBank/DDBJ databases">
        <title>16Stimator: statistical estimation of ribosomal gene copy numbers from draft genome assemblies.</title>
        <authorList>
            <person name="Perisin M.A."/>
            <person name="Vetter M."/>
            <person name="Gilbert J.A."/>
            <person name="Bergelson J."/>
        </authorList>
    </citation>
    <scope>NUCLEOTIDE SEQUENCE [LARGE SCALE GENOMIC DNA]</scope>
    <source>
        <strain evidence="6 7">MEJ086</strain>
    </source>
</reference>
<accession>A0A0D0L606</accession>
<comment type="similarity">
    <text evidence="2">Belongs to the universal stress protein A family.</text>
</comment>
<comment type="caution">
    <text evidence="6">The sequence shown here is derived from an EMBL/GenBank/DDBJ whole genome shotgun (WGS) entry which is preliminary data.</text>
</comment>
<name>A0A0D0L606_9PSED</name>
<dbReference type="OrthoDB" id="239260at2"/>
<dbReference type="SUPFAM" id="SSF52402">
    <property type="entry name" value="Adenine nucleotide alpha hydrolases-like"/>
    <property type="match status" value="2"/>
</dbReference>
<dbReference type="PANTHER" id="PTHR47892:SF1">
    <property type="entry name" value="UNIVERSAL STRESS PROTEIN E"/>
    <property type="match status" value="1"/>
</dbReference>
<dbReference type="GO" id="GO:0005737">
    <property type="term" value="C:cytoplasm"/>
    <property type="evidence" value="ECO:0007669"/>
    <property type="project" value="UniProtKB-SubCell"/>
</dbReference>
<evidence type="ECO:0000256" key="4">
    <source>
        <dbReference type="ARBA" id="ARBA00037131"/>
    </source>
</evidence>
<protein>
    <submittedName>
        <fullName evidence="6">Universal stress protein UspA</fullName>
    </submittedName>
</protein>
<evidence type="ECO:0000256" key="3">
    <source>
        <dbReference type="ARBA" id="ARBA00022490"/>
    </source>
</evidence>
<feature type="domain" description="UspA" evidence="5">
    <location>
        <begin position="172"/>
        <end position="297"/>
    </location>
</feature>
<proteinExistence type="inferred from homology"/>
<sequence>MKLEKLLVVIDASQPSHPALERAVWLARGTQARLHVLLVEYSAALDGSLLENSLQNRARDALLEQRGKWLEELLTPLHDEGLPLQQEVRWGKRLHETVLEAAAELQPDLVLKSAAHNNLLRRLLLTDSCWQLMRHCPFPLWLVHHAEWRGRNLCTAVDPLHKDDKPAALDHHLIDTSLALSSALGLHADIVHCHAPMPRTLLNNTELLATYQQYVSDDAQQHHKAFDELVRQHGIAPESAHLLEGAPENMLPRFVRKHEIDLLVMGAIARGRLDTILIGHTAERLLESVDCDLLVVKLSAEK</sequence>
<dbReference type="EMBL" id="JXQW01000002">
    <property type="protein sequence ID" value="KIQ06450.1"/>
    <property type="molecule type" value="Genomic_DNA"/>
</dbReference>